<feature type="transmembrane region" description="Helical" evidence="1">
    <location>
        <begin position="135"/>
        <end position="159"/>
    </location>
</feature>
<dbReference type="RefSeq" id="WP_338180663.1">
    <property type="nucleotide sequence ID" value="NZ_JAEKNQ010000044.1"/>
</dbReference>
<dbReference type="Pfam" id="PF06197">
    <property type="entry name" value="DUF998"/>
    <property type="match status" value="1"/>
</dbReference>
<evidence type="ECO:0000313" key="3">
    <source>
        <dbReference type="Proteomes" id="UP000620075"/>
    </source>
</evidence>
<keyword evidence="1" id="KW-0472">Membrane</keyword>
<feature type="transmembrane region" description="Helical" evidence="1">
    <location>
        <begin position="80"/>
        <end position="99"/>
    </location>
</feature>
<name>A0A934KI21_9BACT</name>
<keyword evidence="1" id="KW-0812">Transmembrane</keyword>
<organism evidence="2 3">
    <name type="scientific">Candidatus Dormiibacter inghamiae</name>
    <dbReference type="NCBI Taxonomy" id="3127013"/>
    <lineage>
        <taxon>Bacteria</taxon>
        <taxon>Bacillati</taxon>
        <taxon>Candidatus Dormiibacterota</taxon>
        <taxon>Candidatus Dormibacteria</taxon>
        <taxon>Candidatus Dormibacterales</taxon>
        <taxon>Candidatus Dormibacteraceae</taxon>
        <taxon>Candidatus Dormiibacter</taxon>
    </lineage>
</organism>
<gene>
    <name evidence="2" type="ORF">JF888_12020</name>
</gene>
<proteinExistence type="predicted"/>
<evidence type="ECO:0000256" key="1">
    <source>
        <dbReference type="SAM" id="Phobius"/>
    </source>
</evidence>
<comment type="caution">
    <text evidence="2">The sequence shown here is derived from an EMBL/GenBank/DDBJ whole genome shotgun (WGS) entry which is preliminary data.</text>
</comment>
<dbReference type="Proteomes" id="UP000620075">
    <property type="component" value="Unassembled WGS sequence"/>
</dbReference>
<feature type="transmembrane region" description="Helical" evidence="1">
    <location>
        <begin position="111"/>
        <end position="129"/>
    </location>
</feature>
<sequence length="239" mass="24351">MTQPPPGAALSTSAGREIVLGSTCWVLTVLFFVGQAIAQAAVTTRYSLVANNISDLGRTTCGPFSLGTYHTGVCSPLHSVMNGTFVVVGLLLVVGAVALRRAWPPRRLTSVGIVLLALAGAGQVLAGLSPEDANGGLHILGALFGIPLPPIAILLLAASVGPVDRVVVVLSVTLGVAGVVALALMIAAPWLLGMGATERLAAYPTYVWTIAIGSIFLARRASTIAADQAVADPAGRAKR</sequence>
<feature type="transmembrane region" description="Helical" evidence="1">
    <location>
        <begin position="166"/>
        <end position="188"/>
    </location>
</feature>
<protein>
    <submittedName>
        <fullName evidence="2">DUF998 domain-containing protein</fullName>
    </submittedName>
</protein>
<dbReference type="AlphaFoldDB" id="A0A934KI21"/>
<reference evidence="2 3" key="1">
    <citation type="submission" date="2020-10" db="EMBL/GenBank/DDBJ databases">
        <title>Ca. Dormibacterota MAGs.</title>
        <authorList>
            <person name="Montgomery K."/>
        </authorList>
    </citation>
    <scope>NUCLEOTIDE SEQUENCE [LARGE SCALE GENOMIC DNA]</scope>
    <source>
        <strain evidence="2">SC8811_S16_3</strain>
    </source>
</reference>
<accession>A0A934KI21</accession>
<feature type="transmembrane region" description="Helical" evidence="1">
    <location>
        <begin position="18"/>
        <end position="38"/>
    </location>
</feature>
<dbReference type="EMBL" id="JAEKNQ010000044">
    <property type="protein sequence ID" value="MBJ7603902.1"/>
    <property type="molecule type" value="Genomic_DNA"/>
</dbReference>
<feature type="transmembrane region" description="Helical" evidence="1">
    <location>
        <begin position="200"/>
        <end position="218"/>
    </location>
</feature>
<dbReference type="InterPro" id="IPR009339">
    <property type="entry name" value="DUF998"/>
</dbReference>
<keyword evidence="1" id="KW-1133">Transmembrane helix</keyword>
<evidence type="ECO:0000313" key="2">
    <source>
        <dbReference type="EMBL" id="MBJ7603902.1"/>
    </source>
</evidence>